<dbReference type="Gene3D" id="3.30.70.360">
    <property type="match status" value="1"/>
</dbReference>
<keyword evidence="1" id="KW-0645">Protease</keyword>
<dbReference type="Gene3D" id="3.40.630.10">
    <property type="entry name" value="Zn peptidases"/>
    <property type="match status" value="1"/>
</dbReference>
<dbReference type="InterPro" id="IPR002933">
    <property type="entry name" value="Peptidase_M20"/>
</dbReference>
<evidence type="ECO:0000313" key="6">
    <source>
        <dbReference type="Proteomes" id="UP001058860"/>
    </source>
</evidence>
<dbReference type="SUPFAM" id="SSF53187">
    <property type="entry name" value="Zn-dependent exopeptidases"/>
    <property type="match status" value="1"/>
</dbReference>
<dbReference type="InterPro" id="IPR011650">
    <property type="entry name" value="Peptidase_M20_dimer"/>
</dbReference>
<dbReference type="SUPFAM" id="SSF55031">
    <property type="entry name" value="Bacterial exopeptidase dimerisation domain"/>
    <property type="match status" value="1"/>
</dbReference>
<dbReference type="EMBL" id="CP088295">
    <property type="protein sequence ID" value="UUY03902.1"/>
    <property type="molecule type" value="Genomic_DNA"/>
</dbReference>
<reference evidence="6" key="1">
    <citation type="submission" date="2021-11" db="EMBL/GenBank/DDBJ databases">
        <title>Cultivation dependent microbiological survey of springs from the worlds oldest radium mine currently devoted to the extraction of radon-saturated water.</title>
        <authorList>
            <person name="Kapinusova G."/>
            <person name="Smrhova T."/>
            <person name="Strejcek M."/>
            <person name="Suman J."/>
            <person name="Jani K."/>
            <person name="Pajer P."/>
            <person name="Uhlik O."/>
        </authorList>
    </citation>
    <scope>NUCLEOTIDE SEQUENCE [LARGE SCALE GENOMIC DNA]</scope>
    <source>
        <strain evidence="6">J379</strain>
    </source>
</reference>
<feature type="domain" description="Peptidase M20 dimerisation" evidence="4">
    <location>
        <begin position="196"/>
        <end position="341"/>
    </location>
</feature>
<dbReference type="InterPro" id="IPR001261">
    <property type="entry name" value="ArgE/DapE_CS"/>
</dbReference>
<dbReference type="Proteomes" id="UP001058860">
    <property type="component" value="Chromosome"/>
</dbReference>
<protein>
    <submittedName>
        <fullName evidence="5">M20/M25/M40 family metallo-hydrolase</fullName>
    </submittedName>
</protein>
<keyword evidence="6" id="KW-1185">Reference proteome</keyword>
<dbReference type="InterPro" id="IPR036264">
    <property type="entry name" value="Bact_exopeptidase_dim_dom"/>
</dbReference>
<dbReference type="Pfam" id="PF01546">
    <property type="entry name" value="Peptidase_M20"/>
    <property type="match status" value="1"/>
</dbReference>
<dbReference type="PROSITE" id="PS00758">
    <property type="entry name" value="ARGE_DAPE_CPG2_1"/>
    <property type="match status" value="1"/>
</dbReference>
<organism evidence="5 6">
    <name type="scientific">Svornostia abyssi</name>
    <dbReference type="NCBI Taxonomy" id="2898438"/>
    <lineage>
        <taxon>Bacteria</taxon>
        <taxon>Bacillati</taxon>
        <taxon>Actinomycetota</taxon>
        <taxon>Thermoleophilia</taxon>
        <taxon>Solirubrobacterales</taxon>
        <taxon>Baekduiaceae</taxon>
        <taxon>Svornostia</taxon>
    </lineage>
</organism>
<proteinExistence type="predicted"/>
<gene>
    <name evidence="5" type="ORF">LRS13_25180</name>
</gene>
<evidence type="ECO:0000256" key="1">
    <source>
        <dbReference type="ARBA" id="ARBA00022670"/>
    </source>
</evidence>
<accession>A0ABY5PH38</accession>
<dbReference type="NCBIfam" id="NF005914">
    <property type="entry name" value="PRK07907.1"/>
    <property type="match status" value="1"/>
</dbReference>
<keyword evidence="3" id="KW-0378">Hydrolase</keyword>
<dbReference type="RefSeq" id="WP_353864402.1">
    <property type="nucleotide sequence ID" value="NZ_CP088295.1"/>
</dbReference>
<name>A0ABY5PH38_9ACTN</name>
<dbReference type="Pfam" id="PF07687">
    <property type="entry name" value="M20_dimer"/>
    <property type="match status" value="1"/>
</dbReference>
<evidence type="ECO:0000256" key="2">
    <source>
        <dbReference type="ARBA" id="ARBA00022723"/>
    </source>
</evidence>
<dbReference type="PANTHER" id="PTHR43270">
    <property type="entry name" value="BETA-ALA-HIS DIPEPTIDASE"/>
    <property type="match status" value="1"/>
</dbReference>
<keyword evidence="2" id="KW-0479">Metal-binding</keyword>
<dbReference type="PANTHER" id="PTHR43270:SF12">
    <property type="entry name" value="SUCCINYL-DIAMINOPIMELATE DESUCCINYLASE"/>
    <property type="match status" value="1"/>
</dbReference>
<evidence type="ECO:0000259" key="4">
    <source>
        <dbReference type="Pfam" id="PF07687"/>
    </source>
</evidence>
<dbReference type="InterPro" id="IPR051458">
    <property type="entry name" value="Cyt/Met_Dipeptidase"/>
</dbReference>
<evidence type="ECO:0000256" key="3">
    <source>
        <dbReference type="ARBA" id="ARBA00022801"/>
    </source>
</evidence>
<evidence type="ECO:0000313" key="5">
    <source>
        <dbReference type="EMBL" id="UUY03902.1"/>
    </source>
</evidence>
<sequence length="450" mass="46698">MSDLTPADAARAARALMPELRRDLEALVRIPSVSVPGIIDAPLIDAFEMTSRLFADAGVEVGRLDLPDTAPVVTGSIPAPPGAPTVLLYSHYDVVPAGDESLWNSPPFEPTERDGALYGRGVADTKSNILMHVGALRAWGGRPPVGIKICIEGYEEIGSGALTSYPVTDPALFDADVLVIGDMGSITPGVPTLTTGLRGMGNVTIEVRTLESGKHSGQYGGAAPDALLAVLQAIATLHDEHGDVTVEGLRRNEWPGTDQPEEDFRALGTVLDGMPLIGTGGLGSRVWSGPAITVIGIDVPSVDGAVNAVSPYARAVLNVRVHPEQDAKEAQAAVMEHLRAVRPFGIELEVSAGPTGNGFFAPSDGPAYAAARGAWADAWGADVMLAGSGGSIPIVSALSEALPRAEALLIGTSDGYANIHGPNERMLLSEFEHATAALADFLGRYADAAS</sequence>